<proteinExistence type="predicted"/>
<evidence type="ECO:0000313" key="2">
    <source>
        <dbReference type="EMBL" id="RMI46136.1"/>
    </source>
</evidence>
<feature type="signal peptide" evidence="1">
    <location>
        <begin position="1"/>
        <end position="26"/>
    </location>
</feature>
<protein>
    <recommendedName>
        <fullName evidence="4">Spore-associated protein A</fullName>
    </recommendedName>
</protein>
<name>A0A3M2M9A8_9ACTN</name>
<dbReference type="AlphaFoldDB" id="A0A3M2M9A8"/>
<dbReference type="OrthoDB" id="1099523at2"/>
<gene>
    <name evidence="2" type="ORF">EBO15_07900</name>
</gene>
<organism evidence="2 3">
    <name type="scientific">Actinomadura harenae</name>
    <dbReference type="NCBI Taxonomy" id="2483351"/>
    <lineage>
        <taxon>Bacteria</taxon>
        <taxon>Bacillati</taxon>
        <taxon>Actinomycetota</taxon>
        <taxon>Actinomycetes</taxon>
        <taxon>Streptosporangiales</taxon>
        <taxon>Thermomonosporaceae</taxon>
        <taxon>Actinomadura</taxon>
    </lineage>
</organism>
<comment type="caution">
    <text evidence="2">The sequence shown here is derived from an EMBL/GenBank/DDBJ whole genome shotgun (WGS) entry which is preliminary data.</text>
</comment>
<dbReference type="Proteomes" id="UP000282674">
    <property type="component" value="Unassembled WGS sequence"/>
</dbReference>
<dbReference type="EMBL" id="RFFG01000010">
    <property type="protein sequence ID" value="RMI46136.1"/>
    <property type="molecule type" value="Genomic_DNA"/>
</dbReference>
<evidence type="ECO:0000313" key="3">
    <source>
        <dbReference type="Proteomes" id="UP000282674"/>
    </source>
</evidence>
<dbReference type="RefSeq" id="WP_122193658.1">
    <property type="nucleotide sequence ID" value="NZ_JBHSKC010000013.1"/>
</dbReference>
<keyword evidence="3" id="KW-1185">Reference proteome</keyword>
<evidence type="ECO:0000256" key="1">
    <source>
        <dbReference type="SAM" id="SignalP"/>
    </source>
</evidence>
<reference evidence="2 3" key="1">
    <citation type="submission" date="2018-10" db="EMBL/GenBank/DDBJ databases">
        <title>Isolation from soil.</title>
        <authorList>
            <person name="Hu J."/>
        </authorList>
    </citation>
    <scope>NUCLEOTIDE SEQUENCE [LARGE SCALE GENOMIC DNA]</scope>
    <source>
        <strain evidence="2 3">NEAU-Ht49</strain>
    </source>
</reference>
<accession>A0A3M2M9A8</accession>
<feature type="chain" id="PRO_5018247951" description="Spore-associated protein A" evidence="1">
    <location>
        <begin position="27"/>
        <end position="160"/>
    </location>
</feature>
<sequence>MKLKAAPLSLTLIVGMLLPAVNEANALADAPAIPAVASDGCSGTLVETEPIDTVQTSTTVGYLNLYWDGSTGQNCATATSASVDWGVVKPMGVTIYQCAGSAPCSPPYNLQRSDPAGGGLANYGYYAGPVSVPGAGHCVWASAGIIWNGDRGSAVTRWHC</sequence>
<keyword evidence="1" id="KW-0732">Signal</keyword>
<evidence type="ECO:0008006" key="4">
    <source>
        <dbReference type="Google" id="ProtNLM"/>
    </source>
</evidence>